<dbReference type="HOGENOM" id="CLU_076147_1_0_3"/>
<evidence type="ECO:0000313" key="8">
    <source>
        <dbReference type="Proteomes" id="UP000010366"/>
    </source>
</evidence>
<dbReference type="GO" id="GO:0005886">
    <property type="term" value="C:plasma membrane"/>
    <property type="evidence" value="ECO:0007669"/>
    <property type="project" value="TreeGrafter"/>
</dbReference>
<dbReference type="STRING" id="1173020.Cha6605_2971"/>
<sequence length="284" mass="29891">MGERVNKLHDPSTYLAITHYPLPLPMNPRVLDLQDLAWAFGLIAIAIGLLRWQGVGLAGQTLVAAARACLQLLVMGFGLQLIWQLNTPLVTLGCIGAMALATTIAASNRIGDRMKNLAPIVGGGIGTGLIVAVGYTILVVIKPTSWQQPQYLLACAGISLGYLLNSTAIAGERAIGEIERHQAEIETRLSLGATPAQAIAPYRQTAIKSTLLPTIDTLAISGLVTIPGFLAGGLLGGIQPVNAAGYQIVVLFMVMASNTIAATIVTGAIANRYFNQYAQLQPLD</sequence>
<dbReference type="eggNOG" id="COG0390">
    <property type="taxonomic scope" value="Bacteria"/>
</dbReference>
<organism evidence="7 8">
    <name type="scientific">Chamaesiphon minutus (strain ATCC 27169 / PCC 6605)</name>
    <dbReference type="NCBI Taxonomy" id="1173020"/>
    <lineage>
        <taxon>Bacteria</taxon>
        <taxon>Bacillati</taxon>
        <taxon>Cyanobacteriota</taxon>
        <taxon>Cyanophyceae</taxon>
        <taxon>Gomontiellales</taxon>
        <taxon>Chamaesiphonaceae</taxon>
        <taxon>Chamaesiphon</taxon>
    </lineage>
</organism>
<feature type="transmembrane region" description="Helical" evidence="6">
    <location>
        <begin position="244"/>
        <end position="270"/>
    </location>
</feature>
<evidence type="ECO:0000256" key="5">
    <source>
        <dbReference type="ARBA" id="ARBA00023136"/>
    </source>
</evidence>
<keyword evidence="8" id="KW-1185">Reference proteome</keyword>
<keyword evidence="3 6" id="KW-0812">Transmembrane</keyword>
<comment type="subcellular location">
    <subcellularLocation>
        <location evidence="1">Membrane</location>
        <topology evidence="1">Multi-pass membrane protein</topology>
    </subcellularLocation>
</comment>
<accession>K9UH78</accession>
<feature type="transmembrane region" description="Helical" evidence="6">
    <location>
        <begin position="218"/>
        <end position="238"/>
    </location>
</feature>
<dbReference type="PANTHER" id="PTHR30028:SF0">
    <property type="entry name" value="PROTEIN ALUMINUM SENSITIVE 3"/>
    <property type="match status" value="1"/>
</dbReference>
<feature type="transmembrane region" description="Helical" evidence="6">
    <location>
        <begin position="89"/>
        <end position="106"/>
    </location>
</feature>
<feature type="transmembrane region" description="Helical" evidence="6">
    <location>
        <begin position="36"/>
        <end position="52"/>
    </location>
</feature>
<feature type="transmembrane region" description="Helical" evidence="6">
    <location>
        <begin position="118"/>
        <end position="139"/>
    </location>
</feature>
<reference evidence="7 8" key="1">
    <citation type="submission" date="2012-05" db="EMBL/GenBank/DDBJ databases">
        <title>Finished chromosome of genome of Chamaesiphon sp. PCC 6605.</title>
        <authorList>
            <consortium name="US DOE Joint Genome Institute"/>
            <person name="Gugger M."/>
            <person name="Coursin T."/>
            <person name="Rippka R."/>
            <person name="Tandeau De Marsac N."/>
            <person name="Huntemann M."/>
            <person name="Wei C.-L."/>
            <person name="Han J."/>
            <person name="Detter J.C."/>
            <person name="Han C."/>
            <person name="Tapia R."/>
            <person name="Chen A."/>
            <person name="Kyrpides N."/>
            <person name="Mavromatis K."/>
            <person name="Markowitz V."/>
            <person name="Szeto E."/>
            <person name="Ivanova N."/>
            <person name="Pagani I."/>
            <person name="Pati A."/>
            <person name="Goodwin L."/>
            <person name="Nordberg H.P."/>
            <person name="Cantor M.N."/>
            <person name="Hua S.X."/>
            <person name="Woyke T."/>
            <person name="Kerfeld C.A."/>
        </authorList>
    </citation>
    <scope>NUCLEOTIDE SEQUENCE [LARGE SCALE GENOMIC DNA]</scope>
    <source>
        <strain evidence="8">ATCC 27169 / PCC 6605</strain>
    </source>
</reference>
<dbReference type="PANTHER" id="PTHR30028">
    <property type="entry name" value="UPF0014 INNER MEMBRANE PROTEIN YBBM-RELATED"/>
    <property type="match status" value="1"/>
</dbReference>
<dbReference type="KEGG" id="cmp:Cha6605_2971"/>
<evidence type="ECO:0000256" key="6">
    <source>
        <dbReference type="SAM" id="Phobius"/>
    </source>
</evidence>
<name>K9UH78_CHAP6</name>
<gene>
    <name evidence="7" type="ORF">Cha6605_2971</name>
</gene>
<keyword evidence="5 6" id="KW-0472">Membrane</keyword>
<evidence type="ECO:0000256" key="3">
    <source>
        <dbReference type="ARBA" id="ARBA00022692"/>
    </source>
</evidence>
<evidence type="ECO:0000256" key="4">
    <source>
        <dbReference type="ARBA" id="ARBA00022989"/>
    </source>
</evidence>
<dbReference type="AlphaFoldDB" id="K9UH78"/>
<evidence type="ECO:0000256" key="1">
    <source>
        <dbReference type="ARBA" id="ARBA00004141"/>
    </source>
</evidence>
<dbReference type="EMBL" id="CP003600">
    <property type="protein sequence ID" value="AFY94003.1"/>
    <property type="molecule type" value="Genomic_DNA"/>
</dbReference>
<evidence type="ECO:0000256" key="2">
    <source>
        <dbReference type="ARBA" id="ARBA00005268"/>
    </source>
</evidence>
<comment type="similarity">
    <text evidence="2">Belongs to the UPF0014 family.</text>
</comment>
<protein>
    <submittedName>
        <fullName evidence="7">TIGR00245 family protein</fullName>
    </submittedName>
</protein>
<feature type="transmembrane region" description="Helical" evidence="6">
    <location>
        <begin position="151"/>
        <end position="171"/>
    </location>
</feature>
<dbReference type="Pfam" id="PF03649">
    <property type="entry name" value="UPF0014"/>
    <property type="match status" value="1"/>
</dbReference>
<dbReference type="InterPro" id="IPR005226">
    <property type="entry name" value="UPF0014_fam"/>
</dbReference>
<proteinExistence type="inferred from homology"/>
<keyword evidence="4 6" id="KW-1133">Transmembrane helix</keyword>
<dbReference type="Proteomes" id="UP000010366">
    <property type="component" value="Chromosome"/>
</dbReference>
<evidence type="ECO:0000313" key="7">
    <source>
        <dbReference type="EMBL" id="AFY94003.1"/>
    </source>
</evidence>